<dbReference type="Gene3D" id="3.40.50.720">
    <property type="entry name" value="NAD(P)-binding Rossmann-like Domain"/>
    <property type="match status" value="1"/>
</dbReference>
<accession>A0A423PGD5</accession>
<dbReference type="GO" id="GO:0016491">
    <property type="term" value="F:oxidoreductase activity"/>
    <property type="evidence" value="ECO:0007669"/>
    <property type="project" value="UniProtKB-KW"/>
</dbReference>
<protein>
    <submittedName>
        <fullName evidence="3">Short-chain dehydrogenase</fullName>
    </submittedName>
</protein>
<evidence type="ECO:0000256" key="1">
    <source>
        <dbReference type="ARBA" id="ARBA00006484"/>
    </source>
</evidence>
<dbReference type="GO" id="GO:0016020">
    <property type="term" value="C:membrane"/>
    <property type="evidence" value="ECO:0007669"/>
    <property type="project" value="TreeGrafter"/>
</dbReference>
<dbReference type="EMBL" id="AYKH01000041">
    <property type="protein sequence ID" value="ROO24691.1"/>
    <property type="molecule type" value="Genomic_DNA"/>
</dbReference>
<dbReference type="PROSITE" id="PS00061">
    <property type="entry name" value="ADH_SHORT"/>
    <property type="match status" value="1"/>
</dbReference>
<dbReference type="PRINTS" id="PR00081">
    <property type="entry name" value="GDHRDH"/>
</dbReference>
<organism evidence="3 4">
    <name type="scientific">Salinisphaera orenii MK-B5</name>
    <dbReference type="NCBI Taxonomy" id="856730"/>
    <lineage>
        <taxon>Bacteria</taxon>
        <taxon>Pseudomonadati</taxon>
        <taxon>Pseudomonadota</taxon>
        <taxon>Gammaproteobacteria</taxon>
        <taxon>Salinisphaerales</taxon>
        <taxon>Salinisphaeraceae</taxon>
        <taxon>Salinisphaera</taxon>
    </lineage>
</organism>
<dbReference type="InterPro" id="IPR002347">
    <property type="entry name" value="SDR_fam"/>
</dbReference>
<dbReference type="PANTHER" id="PTHR44196">
    <property type="entry name" value="DEHYDROGENASE/REDUCTASE SDR FAMILY MEMBER 7B"/>
    <property type="match status" value="1"/>
</dbReference>
<evidence type="ECO:0000313" key="3">
    <source>
        <dbReference type="EMBL" id="ROO24691.1"/>
    </source>
</evidence>
<proteinExistence type="inferred from homology"/>
<keyword evidence="4" id="KW-1185">Reference proteome</keyword>
<comment type="similarity">
    <text evidence="1">Belongs to the short-chain dehydrogenases/reductases (SDR) family.</text>
</comment>
<gene>
    <name evidence="3" type="ORF">SAOR_14330</name>
</gene>
<name>A0A423PGD5_9GAMM</name>
<evidence type="ECO:0000256" key="2">
    <source>
        <dbReference type="ARBA" id="ARBA00023002"/>
    </source>
</evidence>
<dbReference type="NCBIfam" id="NF005489">
    <property type="entry name" value="PRK07102.1"/>
    <property type="match status" value="1"/>
</dbReference>
<dbReference type="InterPro" id="IPR020904">
    <property type="entry name" value="Sc_DH/Rdtase_CS"/>
</dbReference>
<dbReference type="RefSeq" id="WP_123590083.1">
    <property type="nucleotide sequence ID" value="NZ_AYKH01000041.1"/>
</dbReference>
<dbReference type="AlphaFoldDB" id="A0A423PGD5"/>
<sequence length="245" mass="25912">MRKILIVGATSAIAEQAARRFAADGDALFLVGRRADRLEAVADDLKVRGAHTTGTHVMDADDLAAHAPMLDAAEAALGGLDTVLVAYGTLPDQAACAAEPATAVAAWHTNAVSQIALLTDVANRFERQGHGLIAAISSVAGDRGRASNYVYGSAKAGLNAFLDGLRHRLFGSGVQVLTIRPGMVDTPMTAEFDKGPLFASPEKVGGDIHKAIGKRRAVCYTPGFWWLIMTVIQSLPRAVFHRTQL</sequence>
<reference evidence="3 4" key="1">
    <citation type="submission" date="2013-10" db="EMBL/GenBank/DDBJ databases">
        <title>Salinisphaera orenii MK-B5 Genome Sequencing.</title>
        <authorList>
            <person name="Lai Q."/>
            <person name="Li C."/>
            <person name="Shao Z."/>
        </authorList>
    </citation>
    <scope>NUCLEOTIDE SEQUENCE [LARGE SCALE GENOMIC DNA]</scope>
    <source>
        <strain evidence="3 4">MK-B5</strain>
    </source>
</reference>
<keyword evidence="2" id="KW-0560">Oxidoreductase</keyword>
<dbReference type="Pfam" id="PF00106">
    <property type="entry name" value="adh_short"/>
    <property type="match status" value="1"/>
</dbReference>
<evidence type="ECO:0000313" key="4">
    <source>
        <dbReference type="Proteomes" id="UP000283993"/>
    </source>
</evidence>
<dbReference type="InterPro" id="IPR036291">
    <property type="entry name" value="NAD(P)-bd_dom_sf"/>
</dbReference>
<dbReference type="PANTHER" id="PTHR44196:SF1">
    <property type="entry name" value="DEHYDROGENASE_REDUCTASE SDR FAMILY MEMBER 7B"/>
    <property type="match status" value="1"/>
</dbReference>
<dbReference type="SUPFAM" id="SSF51735">
    <property type="entry name" value="NAD(P)-binding Rossmann-fold domains"/>
    <property type="match status" value="1"/>
</dbReference>
<dbReference type="Proteomes" id="UP000283993">
    <property type="component" value="Unassembled WGS sequence"/>
</dbReference>
<comment type="caution">
    <text evidence="3">The sequence shown here is derived from an EMBL/GenBank/DDBJ whole genome shotgun (WGS) entry which is preliminary data.</text>
</comment>